<proteinExistence type="predicted"/>
<sequence length="160" mass="17705">MGVGSTHESVGDGSASPLQLVPLPSNLYLSPTHPHCVYPHLTHDLLCPLSVPEHFPSLSAYILTSPCSRCPLYHKVSLAFSHLLPSPHLTFDPCAPLPHPKTNHSREGGFEFTYGTPMQFTPPRTTDAHGATYIRRVPEGHPPPTLIRLHPRCHSCYHQR</sequence>
<reference evidence="1" key="1">
    <citation type="submission" date="2023-11" db="EMBL/GenBank/DDBJ databases">
        <title>Genome assemblies of two species of porcelain crab, Petrolisthes cinctipes and Petrolisthes manimaculis (Anomura: Porcellanidae).</title>
        <authorList>
            <person name="Angst P."/>
        </authorList>
    </citation>
    <scope>NUCLEOTIDE SEQUENCE</scope>
    <source>
        <strain evidence="1">PB745_02</strain>
        <tissue evidence="1">Gill</tissue>
    </source>
</reference>
<gene>
    <name evidence="1" type="ORF">Pmani_018312</name>
</gene>
<name>A0AAE1PKH9_9EUCA</name>
<protein>
    <submittedName>
        <fullName evidence="1">Uncharacterized protein</fullName>
    </submittedName>
</protein>
<evidence type="ECO:0000313" key="2">
    <source>
        <dbReference type="Proteomes" id="UP001292094"/>
    </source>
</evidence>
<dbReference type="AlphaFoldDB" id="A0AAE1PKH9"/>
<organism evidence="1 2">
    <name type="scientific">Petrolisthes manimaculis</name>
    <dbReference type="NCBI Taxonomy" id="1843537"/>
    <lineage>
        <taxon>Eukaryota</taxon>
        <taxon>Metazoa</taxon>
        <taxon>Ecdysozoa</taxon>
        <taxon>Arthropoda</taxon>
        <taxon>Crustacea</taxon>
        <taxon>Multicrustacea</taxon>
        <taxon>Malacostraca</taxon>
        <taxon>Eumalacostraca</taxon>
        <taxon>Eucarida</taxon>
        <taxon>Decapoda</taxon>
        <taxon>Pleocyemata</taxon>
        <taxon>Anomura</taxon>
        <taxon>Galatheoidea</taxon>
        <taxon>Porcellanidae</taxon>
        <taxon>Petrolisthes</taxon>
    </lineage>
</organism>
<accession>A0AAE1PKH9</accession>
<dbReference type="Proteomes" id="UP001292094">
    <property type="component" value="Unassembled WGS sequence"/>
</dbReference>
<dbReference type="EMBL" id="JAWZYT010001676">
    <property type="protein sequence ID" value="KAK4310096.1"/>
    <property type="molecule type" value="Genomic_DNA"/>
</dbReference>
<evidence type="ECO:0000313" key="1">
    <source>
        <dbReference type="EMBL" id="KAK4310096.1"/>
    </source>
</evidence>
<comment type="caution">
    <text evidence="1">The sequence shown here is derived from an EMBL/GenBank/DDBJ whole genome shotgun (WGS) entry which is preliminary data.</text>
</comment>
<keyword evidence="2" id="KW-1185">Reference proteome</keyword>